<reference evidence="1 2" key="1">
    <citation type="journal article" date="2023" name="Sci. Data">
        <title>Genome assembly of the Korean intertidal mud-creeper Batillaria attramentaria.</title>
        <authorList>
            <person name="Patra A.K."/>
            <person name="Ho P.T."/>
            <person name="Jun S."/>
            <person name="Lee S.J."/>
            <person name="Kim Y."/>
            <person name="Won Y.J."/>
        </authorList>
    </citation>
    <scope>NUCLEOTIDE SEQUENCE [LARGE SCALE GENOMIC DNA]</scope>
    <source>
        <strain evidence="1">Wonlab-2016</strain>
    </source>
</reference>
<evidence type="ECO:0000313" key="1">
    <source>
        <dbReference type="EMBL" id="KAK7494152.1"/>
    </source>
</evidence>
<name>A0ABD0L494_9CAEN</name>
<proteinExistence type="predicted"/>
<gene>
    <name evidence="1" type="ORF">BaRGS_00014625</name>
</gene>
<evidence type="ECO:0000313" key="2">
    <source>
        <dbReference type="Proteomes" id="UP001519460"/>
    </source>
</evidence>
<keyword evidence="2" id="KW-1185">Reference proteome</keyword>
<comment type="caution">
    <text evidence="1">The sequence shown here is derived from an EMBL/GenBank/DDBJ whole genome shotgun (WGS) entry which is preliminary data.</text>
</comment>
<dbReference type="Proteomes" id="UP001519460">
    <property type="component" value="Unassembled WGS sequence"/>
</dbReference>
<sequence length="152" mass="17523">MTLNWTKYMDEFQMRSTNTPRGYLPPQGIKIPAVDKTDIRRTDSESKWQSPFPLSAKSKRTSQNMDLFLSQAIEPSRYTNHAEENDLKAKQESSVVNFKLSLVDTMAVVNNINTPYRRLSYALFNFLRKDVEAGIFTMSRKVTQIAHSQIIV</sequence>
<organism evidence="1 2">
    <name type="scientific">Batillaria attramentaria</name>
    <dbReference type="NCBI Taxonomy" id="370345"/>
    <lineage>
        <taxon>Eukaryota</taxon>
        <taxon>Metazoa</taxon>
        <taxon>Spiralia</taxon>
        <taxon>Lophotrochozoa</taxon>
        <taxon>Mollusca</taxon>
        <taxon>Gastropoda</taxon>
        <taxon>Caenogastropoda</taxon>
        <taxon>Sorbeoconcha</taxon>
        <taxon>Cerithioidea</taxon>
        <taxon>Batillariidae</taxon>
        <taxon>Batillaria</taxon>
    </lineage>
</organism>
<protein>
    <submittedName>
        <fullName evidence="1">Uncharacterized protein</fullName>
    </submittedName>
</protein>
<dbReference type="AlphaFoldDB" id="A0ABD0L494"/>
<dbReference type="EMBL" id="JACVVK020000086">
    <property type="protein sequence ID" value="KAK7494152.1"/>
    <property type="molecule type" value="Genomic_DNA"/>
</dbReference>
<accession>A0ABD0L494</accession>